<evidence type="ECO:0008006" key="6">
    <source>
        <dbReference type="Google" id="ProtNLM"/>
    </source>
</evidence>
<evidence type="ECO:0000256" key="2">
    <source>
        <dbReference type="ARBA" id="ARBA00022630"/>
    </source>
</evidence>
<sequence>MSHVTLIVNVENFPGFPTRILGPELMDKFHEEPLRFGTRIITETIPKIDLSAPSGTLNVQTGSKKDLAVNGLFYAPGYEPANGDLSAPNSKPIQTSTLSLYLDWTQTSVRGVFTDGDVQDRRYRQVITSVGSGCMAGLQVERLIAEEDGEKGMMGE</sequence>
<keyword evidence="3" id="KW-0560">Oxidoreductase</keyword>
<dbReference type="SUPFAM" id="SSF51905">
    <property type="entry name" value="FAD/NAD(P)-binding domain"/>
    <property type="match status" value="1"/>
</dbReference>
<dbReference type="EMBL" id="ML179067">
    <property type="protein sequence ID" value="THV03434.1"/>
    <property type="molecule type" value="Genomic_DNA"/>
</dbReference>
<keyword evidence="2" id="KW-0285">Flavoprotein</keyword>
<dbReference type="AlphaFoldDB" id="A0A4S8MMF6"/>
<dbReference type="InterPro" id="IPR050097">
    <property type="entry name" value="Ferredoxin-NADP_redctase_2"/>
</dbReference>
<reference evidence="4 5" key="1">
    <citation type="journal article" date="2019" name="Nat. Ecol. Evol.">
        <title>Megaphylogeny resolves global patterns of mushroom evolution.</title>
        <authorList>
            <person name="Varga T."/>
            <person name="Krizsan K."/>
            <person name="Foldi C."/>
            <person name="Dima B."/>
            <person name="Sanchez-Garcia M."/>
            <person name="Sanchez-Ramirez S."/>
            <person name="Szollosi G.J."/>
            <person name="Szarkandi J.G."/>
            <person name="Papp V."/>
            <person name="Albert L."/>
            <person name="Andreopoulos W."/>
            <person name="Angelini C."/>
            <person name="Antonin V."/>
            <person name="Barry K.W."/>
            <person name="Bougher N.L."/>
            <person name="Buchanan P."/>
            <person name="Buyck B."/>
            <person name="Bense V."/>
            <person name="Catcheside P."/>
            <person name="Chovatia M."/>
            <person name="Cooper J."/>
            <person name="Damon W."/>
            <person name="Desjardin D."/>
            <person name="Finy P."/>
            <person name="Geml J."/>
            <person name="Haridas S."/>
            <person name="Hughes K."/>
            <person name="Justo A."/>
            <person name="Karasinski D."/>
            <person name="Kautmanova I."/>
            <person name="Kiss B."/>
            <person name="Kocsube S."/>
            <person name="Kotiranta H."/>
            <person name="LaButti K.M."/>
            <person name="Lechner B.E."/>
            <person name="Liimatainen K."/>
            <person name="Lipzen A."/>
            <person name="Lukacs Z."/>
            <person name="Mihaltcheva S."/>
            <person name="Morgado L.N."/>
            <person name="Niskanen T."/>
            <person name="Noordeloos M.E."/>
            <person name="Ohm R.A."/>
            <person name="Ortiz-Santana B."/>
            <person name="Ovrebo C."/>
            <person name="Racz N."/>
            <person name="Riley R."/>
            <person name="Savchenko A."/>
            <person name="Shiryaev A."/>
            <person name="Soop K."/>
            <person name="Spirin V."/>
            <person name="Szebenyi C."/>
            <person name="Tomsovsky M."/>
            <person name="Tulloss R.E."/>
            <person name="Uehling J."/>
            <person name="Grigoriev I.V."/>
            <person name="Vagvolgyi C."/>
            <person name="Papp T."/>
            <person name="Martin F.M."/>
            <person name="Miettinen O."/>
            <person name="Hibbett D.S."/>
            <person name="Nagy L.G."/>
        </authorList>
    </citation>
    <scope>NUCLEOTIDE SEQUENCE [LARGE SCALE GENOMIC DNA]</scope>
    <source>
        <strain evidence="4 5">CBS 962.96</strain>
    </source>
</reference>
<name>A0A4S8MMF6_DENBC</name>
<evidence type="ECO:0000256" key="3">
    <source>
        <dbReference type="ARBA" id="ARBA00023002"/>
    </source>
</evidence>
<gene>
    <name evidence="4" type="ORF">K435DRAFT_791778</name>
</gene>
<dbReference type="InterPro" id="IPR036188">
    <property type="entry name" value="FAD/NAD-bd_sf"/>
</dbReference>
<dbReference type="GO" id="GO:0097237">
    <property type="term" value="P:cellular response to toxic substance"/>
    <property type="evidence" value="ECO:0007669"/>
    <property type="project" value="UniProtKB-ARBA"/>
</dbReference>
<dbReference type="PANTHER" id="PTHR48105">
    <property type="entry name" value="THIOREDOXIN REDUCTASE 1-RELATED-RELATED"/>
    <property type="match status" value="1"/>
</dbReference>
<accession>A0A4S8MMF6</accession>
<protein>
    <recommendedName>
        <fullName evidence="6">FAD/NAD(P)-binding domain-containing protein</fullName>
    </recommendedName>
</protein>
<evidence type="ECO:0000313" key="5">
    <source>
        <dbReference type="Proteomes" id="UP000297245"/>
    </source>
</evidence>
<dbReference type="Gene3D" id="3.50.50.60">
    <property type="entry name" value="FAD/NAD(P)-binding domain"/>
    <property type="match status" value="1"/>
</dbReference>
<dbReference type="GO" id="GO:0016491">
    <property type="term" value="F:oxidoreductase activity"/>
    <property type="evidence" value="ECO:0007669"/>
    <property type="project" value="UniProtKB-KW"/>
</dbReference>
<dbReference type="Proteomes" id="UP000297245">
    <property type="component" value="Unassembled WGS sequence"/>
</dbReference>
<proteinExistence type="inferred from homology"/>
<evidence type="ECO:0000256" key="1">
    <source>
        <dbReference type="ARBA" id="ARBA00009333"/>
    </source>
</evidence>
<keyword evidence="5" id="KW-1185">Reference proteome</keyword>
<organism evidence="4 5">
    <name type="scientific">Dendrothele bispora (strain CBS 962.96)</name>
    <dbReference type="NCBI Taxonomy" id="1314807"/>
    <lineage>
        <taxon>Eukaryota</taxon>
        <taxon>Fungi</taxon>
        <taxon>Dikarya</taxon>
        <taxon>Basidiomycota</taxon>
        <taxon>Agaricomycotina</taxon>
        <taxon>Agaricomycetes</taxon>
        <taxon>Agaricomycetidae</taxon>
        <taxon>Agaricales</taxon>
        <taxon>Agaricales incertae sedis</taxon>
        <taxon>Dendrothele</taxon>
    </lineage>
</organism>
<dbReference type="OrthoDB" id="371245at2759"/>
<comment type="similarity">
    <text evidence="1">Belongs to the class-II pyridine nucleotide-disulfide oxidoreductase family.</text>
</comment>
<evidence type="ECO:0000313" key="4">
    <source>
        <dbReference type="EMBL" id="THV03434.1"/>
    </source>
</evidence>